<evidence type="ECO:0000313" key="1">
    <source>
        <dbReference type="EMBL" id="SEH39852.1"/>
    </source>
</evidence>
<sequence>MENLQSLYFKDEIQKIERSEIDKVINEIAMSSEILYDMETSTAFGLSAWFKSYVLSPEFQELDRKIQREVFDHYENAKSIMECINKFTEKHRLGDLWEKAQ</sequence>
<proteinExistence type="predicted"/>
<accession>A0A1H6I087</accession>
<evidence type="ECO:0000313" key="2">
    <source>
        <dbReference type="Proteomes" id="UP000198555"/>
    </source>
</evidence>
<reference evidence="2" key="1">
    <citation type="submission" date="2016-10" db="EMBL/GenBank/DDBJ databases">
        <authorList>
            <person name="Varghese N."/>
            <person name="Submissions S."/>
        </authorList>
    </citation>
    <scope>NUCLEOTIDE SEQUENCE [LARGE SCALE GENOMIC DNA]</scope>
    <source>
        <strain evidence="2">DSM 19326</strain>
    </source>
</reference>
<dbReference type="EMBL" id="FNWX01000002">
    <property type="protein sequence ID" value="SEH39852.1"/>
    <property type="molecule type" value="Genomic_DNA"/>
</dbReference>
<keyword evidence="2" id="KW-1185">Reference proteome</keyword>
<dbReference type="RefSeq" id="WP_089767944.1">
    <property type="nucleotide sequence ID" value="NZ_FNWX01000002.1"/>
</dbReference>
<gene>
    <name evidence="1" type="ORF">SAMN05421793_102137</name>
</gene>
<protein>
    <submittedName>
        <fullName evidence="1">Uncharacterized protein</fullName>
    </submittedName>
</protein>
<dbReference type="AlphaFoldDB" id="A0A1H6I087"/>
<organism evidence="1 2">
    <name type="scientific">Epilithonimonas hominis</name>
    <dbReference type="NCBI Taxonomy" id="420404"/>
    <lineage>
        <taxon>Bacteria</taxon>
        <taxon>Pseudomonadati</taxon>
        <taxon>Bacteroidota</taxon>
        <taxon>Flavobacteriia</taxon>
        <taxon>Flavobacteriales</taxon>
        <taxon>Weeksellaceae</taxon>
        <taxon>Chryseobacterium group</taxon>
        <taxon>Epilithonimonas</taxon>
    </lineage>
</organism>
<dbReference type="Proteomes" id="UP000198555">
    <property type="component" value="Unassembled WGS sequence"/>
</dbReference>
<name>A0A1H6I087_9FLAO</name>